<proteinExistence type="predicted"/>
<dbReference type="GO" id="GO:0004040">
    <property type="term" value="F:amidase activity"/>
    <property type="evidence" value="ECO:0007669"/>
    <property type="project" value="InterPro"/>
</dbReference>
<reference evidence="2 3" key="1">
    <citation type="submission" date="2019-04" db="EMBL/GenBank/DDBJ databases">
        <title>Thalassotalea guangxiensis sp. nov., isolated from sediment of the coastal wetland.</title>
        <authorList>
            <person name="Zheng S."/>
            <person name="Zhang D."/>
        </authorList>
    </citation>
    <scope>NUCLEOTIDE SEQUENCE [LARGE SCALE GENOMIC DNA]</scope>
    <source>
        <strain evidence="2 3">ZS-4</strain>
    </source>
</reference>
<dbReference type="AlphaFoldDB" id="A0A4V5NWT6"/>
<comment type="caution">
    <text evidence="2">The sequence shown here is derived from an EMBL/GenBank/DDBJ whole genome shotgun (WGS) entry which is preliminary data.</text>
</comment>
<evidence type="ECO:0000313" key="2">
    <source>
        <dbReference type="EMBL" id="TKB45659.1"/>
    </source>
</evidence>
<name>A0A4V5NWT6_9GAMM</name>
<evidence type="ECO:0000313" key="3">
    <source>
        <dbReference type="Proteomes" id="UP000307999"/>
    </source>
</evidence>
<dbReference type="PANTHER" id="PTHR40572:SF1">
    <property type="entry name" value="PROTEIN BAX"/>
    <property type="match status" value="1"/>
</dbReference>
<dbReference type="InterPro" id="IPR002901">
    <property type="entry name" value="MGlyc_endo_b_GlcNAc-like_dom"/>
</dbReference>
<dbReference type="OrthoDB" id="9788155at2"/>
<keyword evidence="3" id="KW-1185">Reference proteome</keyword>
<sequence>MQGSRYFFPQIGRLLSFVIYLVLLSVTFATSVKASSQLTPMQQRADVLSEQALARNSVVIETASIDDLFALYELLDYHPLNWHHNNLAVPRITFSSLSPSWVDDTRRLPVSVKKSLFYKLMMPLILMSNEAILQERMLVESAALTDPKLLELAVKYQIIANNKVQFNEELRARLLTRVDIIPPSLALAQAAEESGWATSRFTLEGHAYFGQWDFSGNGMIPKQQRSELGNYGLARFTSPLASVRGYMLNLNTVGAYQEFRALRQQLRETGQAITGLDLVDTLTEYSERGEAYTLSIRGLISYNDLQYFDRAYLADMPVAFSIAQVGR</sequence>
<dbReference type="Pfam" id="PF01832">
    <property type="entry name" value="Glucosaminidase"/>
    <property type="match status" value="1"/>
</dbReference>
<dbReference type="Gene3D" id="1.10.530.10">
    <property type="match status" value="1"/>
</dbReference>
<gene>
    <name evidence="2" type="ORF">E8M12_07780</name>
</gene>
<dbReference type="EMBL" id="SWDB01000017">
    <property type="protein sequence ID" value="TKB45659.1"/>
    <property type="molecule type" value="Genomic_DNA"/>
</dbReference>
<dbReference type="PANTHER" id="PTHR40572">
    <property type="entry name" value="PROTEIN BAX"/>
    <property type="match status" value="1"/>
</dbReference>
<dbReference type="Proteomes" id="UP000307999">
    <property type="component" value="Unassembled WGS sequence"/>
</dbReference>
<accession>A0A4V5NWT6</accession>
<dbReference type="InterPro" id="IPR053195">
    <property type="entry name" value="Bax-like"/>
</dbReference>
<protein>
    <submittedName>
        <fullName evidence="2">Glucosaminidase</fullName>
    </submittedName>
</protein>
<evidence type="ECO:0000259" key="1">
    <source>
        <dbReference type="Pfam" id="PF01832"/>
    </source>
</evidence>
<feature type="domain" description="Mannosyl-glycoprotein endo-beta-N-acetylglucosamidase-like" evidence="1">
    <location>
        <begin position="181"/>
        <end position="263"/>
    </location>
</feature>
<organism evidence="2 3">
    <name type="scientific">Thalassotalea mangrovi</name>
    <dbReference type="NCBI Taxonomy" id="2572245"/>
    <lineage>
        <taxon>Bacteria</taxon>
        <taxon>Pseudomonadati</taxon>
        <taxon>Pseudomonadota</taxon>
        <taxon>Gammaproteobacteria</taxon>
        <taxon>Alteromonadales</taxon>
        <taxon>Colwelliaceae</taxon>
        <taxon>Thalassotalea</taxon>
    </lineage>
</organism>